<dbReference type="EMBL" id="PQAP01000051">
    <property type="protein sequence ID" value="PWB73637.1"/>
    <property type="molecule type" value="Genomic_DNA"/>
</dbReference>
<feature type="transmembrane region" description="Helical" evidence="1">
    <location>
        <begin position="185"/>
        <end position="204"/>
    </location>
</feature>
<evidence type="ECO:0000313" key="3">
    <source>
        <dbReference type="Proteomes" id="UP000250918"/>
    </source>
</evidence>
<sequence>MNARKSKQRIEWLLVACIFVLIYLFIVVYSDVFGIDRPSLSPSFINLPIPVVVALFFGLYLGRSDPLQYSASKNKTHKFFRDQFPSKYLLRRCDECVETDSTCNNYLSENSYDYIRIWFDEIFHGVIQKQKPGSVEDTFRKGYTCKLMYYSSKAILWTLIASVALLCFHYVFPVLRGLPSPSPDLMHLAFPILLALALFLVLLLNRASGKQPTGCWKAWQQVNGMHQSWLKNNEAELVRLICLRNGGQLIYRHK</sequence>
<reference evidence="2 3" key="1">
    <citation type="journal article" date="2018" name="ISME J.">
        <title>A methanotrophic archaeon couples anaerobic oxidation of methane to Fe(III) reduction.</title>
        <authorList>
            <person name="Cai C."/>
            <person name="Leu A.O."/>
            <person name="Xie G.J."/>
            <person name="Guo J."/>
            <person name="Feng Y."/>
            <person name="Zhao J.X."/>
            <person name="Tyson G.W."/>
            <person name="Yuan Z."/>
            <person name="Hu S."/>
        </authorList>
    </citation>
    <scope>NUCLEOTIDE SEQUENCE [LARGE SCALE GENOMIC DNA]</scope>
    <source>
        <strain evidence="2">FeB_12</strain>
    </source>
</reference>
<feature type="transmembrane region" description="Helical" evidence="1">
    <location>
        <begin position="154"/>
        <end position="173"/>
    </location>
</feature>
<keyword evidence="1" id="KW-0812">Transmembrane</keyword>
<keyword evidence="1" id="KW-1133">Transmembrane helix</keyword>
<dbReference type="Proteomes" id="UP000250918">
    <property type="component" value="Unassembled WGS sequence"/>
</dbReference>
<keyword evidence="1" id="KW-0472">Membrane</keyword>
<name>A0A855X7D7_9BACT</name>
<protein>
    <submittedName>
        <fullName evidence="2">Uncharacterized protein</fullName>
    </submittedName>
</protein>
<evidence type="ECO:0000256" key="1">
    <source>
        <dbReference type="SAM" id="Phobius"/>
    </source>
</evidence>
<feature type="transmembrane region" description="Helical" evidence="1">
    <location>
        <begin position="44"/>
        <end position="62"/>
    </location>
</feature>
<evidence type="ECO:0000313" key="2">
    <source>
        <dbReference type="EMBL" id="PWB73637.1"/>
    </source>
</evidence>
<proteinExistence type="predicted"/>
<dbReference type="AlphaFoldDB" id="A0A855X7D7"/>
<accession>A0A855X7D7</accession>
<comment type="caution">
    <text evidence="2">The sequence shown here is derived from an EMBL/GenBank/DDBJ whole genome shotgun (WGS) entry which is preliminary data.</text>
</comment>
<feature type="transmembrane region" description="Helical" evidence="1">
    <location>
        <begin position="12"/>
        <end position="32"/>
    </location>
</feature>
<gene>
    <name evidence="2" type="ORF">C3F09_05075</name>
</gene>
<organism evidence="2 3">
    <name type="scientific">candidate division GN15 bacterium</name>
    <dbReference type="NCBI Taxonomy" id="2072418"/>
    <lineage>
        <taxon>Bacteria</taxon>
        <taxon>candidate division GN15</taxon>
    </lineage>
</organism>